<dbReference type="InterPro" id="IPR041711">
    <property type="entry name" value="Met-tRNA-FMT_N"/>
</dbReference>
<feature type="binding site" evidence="5">
    <location>
        <begin position="109"/>
        <end position="112"/>
    </location>
    <ligand>
        <name>(6S)-5,6,7,8-tetrahydrofolate</name>
        <dbReference type="ChEBI" id="CHEBI:57453"/>
    </ligand>
</feature>
<dbReference type="AlphaFoldDB" id="A0A9D1YQH3"/>
<comment type="function">
    <text evidence="5">Attaches a formyl group to the free amino group of methionyl-tRNA(fMet). The formyl group appears to play a dual role in the initiator identity of N-formylmethionyl-tRNA by promoting its recognition by IF2 and preventing the misappropriation of this tRNA by the elongation apparatus.</text>
</comment>
<dbReference type="NCBIfam" id="TIGR00460">
    <property type="entry name" value="fmt"/>
    <property type="match status" value="1"/>
</dbReference>
<dbReference type="SUPFAM" id="SSF50486">
    <property type="entry name" value="FMT C-terminal domain-like"/>
    <property type="match status" value="1"/>
</dbReference>
<evidence type="ECO:0000313" key="8">
    <source>
        <dbReference type="EMBL" id="HIY61064.1"/>
    </source>
</evidence>
<evidence type="ECO:0000256" key="4">
    <source>
        <dbReference type="ARBA" id="ARBA00022917"/>
    </source>
</evidence>
<keyword evidence="4 5" id="KW-0648">Protein biosynthesis</keyword>
<comment type="catalytic activity">
    <reaction evidence="5">
        <text>L-methionyl-tRNA(fMet) + (6R)-10-formyltetrahydrofolate = N-formyl-L-methionyl-tRNA(fMet) + (6S)-5,6,7,8-tetrahydrofolate + H(+)</text>
        <dbReference type="Rhea" id="RHEA:24380"/>
        <dbReference type="Rhea" id="RHEA-COMP:9952"/>
        <dbReference type="Rhea" id="RHEA-COMP:9953"/>
        <dbReference type="ChEBI" id="CHEBI:15378"/>
        <dbReference type="ChEBI" id="CHEBI:57453"/>
        <dbReference type="ChEBI" id="CHEBI:78530"/>
        <dbReference type="ChEBI" id="CHEBI:78844"/>
        <dbReference type="ChEBI" id="CHEBI:195366"/>
        <dbReference type="EC" id="2.1.2.9"/>
    </reaction>
</comment>
<dbReference type="CDD" id="cd08646">
    <property type="entry name" value="FMT_core_Met-tRNA-FMT_N"/>
    <property type="match status" value="1"/>
</dbReference>
<evidence type="ECO:0000256" key="5">
    <source>
        <dbReference type="HAMAP-Rule" id="MF_00182"/>
    </source>
</evidence>
<dbReference type="InterPro" id="IPR005793">
    <property type="entry name" value="Formyl_trans_C"/>
</dbReference>
<feature type="domain" description="Formyl transferase C-terminal" evidence="7">
    <location>
        <begin position="204"/>
        <end position="300"/>
    </location>
</feature>
<comment type="similarity">
    <text evidence="1 5">Belongs to the Fmt family.</text>
</comment>
<dbReference type="PANTHER" id="PTHR11138:SF5">
    <property type="entry name" value="METHIONYL-TRNA FORMYLTRANSFERASE, MITOCHONDRIAL"/>
    <property type="match status" value="1"/>
</dbReference>
<gene>
    <name evidence="5 8" type="primary">fmt</name>
    <name evidence="8" type="ORF">H9831_10380</name>
</gene>
<dbReference type="EMBL" id="DXDD01000129">
    <property type="protein sequence ID" value="HIY61064.1"/>
    <property type="molecule type" value="Genomic_DNA"/>
</dbReference>
<keyword evidence="3 5" id="KW-0808">Transferase</keyword>
<dbReference type="PROSITE" id="PS00373">
    <property type="entry name" value="GART"/>
    <property type="match status" value="1"/>
</dbReference>
<accession>A0A9D1YQH3</accession>
<dbReference type="CDD" id="cd08704">
    <property type="entry name" value="Met_tRNA_FMT_C"/>
    <property type="match status" value="1"/>
</dbReference>
<dbReference type="GO" id="GO:0004479">
    <property type="term" value="F:methionyl-tRNA formyltransferase activity"/>
    <property type="evidence" value="ECO:0007669"/>
    <property type="project" value="UniProtKB-UniRule"/>
</dbReference>
<dbReference type="InterPro" id="IPR005794">
    <property type="entry name" value="Fmt"/>
</dbReference>
<evidence type="ECO:0000256" key="3">
    <source>
        <dbReference type="ARBA" id="ARBA00022679"/>
    </source>
</evidence>
<dbReference type="GO" id="GO:0005829">
    <property type="term" value="C:cytosol"/>
    <property type="evidence" value="ECO:0007669"/>
    <property type="project" value="TreeGrafter"/>
</dbReference>
<dbReference type="InterPro" id="IPR001555">
    <property type="entry name" value="GART_AS"/>
</dbReference>
<organism evidence="8 9">
    <name type="scientific">Candidatus Eisenbergiella pullistercoris</name>
    <dbReference type="NCBI Taxonomy" id="2838555"/>
    <lineage>
        <taxon>Bacteria</taxon>
        <taxon>Bacillati</taxon>
        <taxon>Bacillota</taxon>
        <taxon>Clostridia</taxon>
        <taxon>Lachnospirales</taxon>
        <taxon>Lachnospiraceae</taxon>
        <taxon>Eisenbergiella</taxon>
    </lineage>
</organism>
<evidence type="ECO:0000313" key="9">
    <source>
        <dbReference type="Proteomes" id="UP000824007"/>
    </source>
</evidence>
<sequence length="310" mass="33968">MKIVFMGTPELAAGVLKSLYEAGHEIVAAVTQPDKPKGRSKTPQMSPVKEFALEKGIEVFQPVRIRKPEAVEKLKEYDAEVFVVAAFGQILSQEILDMPKYGCINVHASLLPAYRGSAPIQWCILNGEEKTGVTIMQMDAGIDTGDMLLKKEVSILPSDTAESLSDKLEQAGGEAIVEALALLERGELKAVPQNEAGSSYVSMIDKEMGRIDFSRSAAEIDRRIRGLYPWPGTFTSYKGKTLKLWEAVPLSEEAGGEPGSIERVEKDAVYVNTGKGILKVTQLQLEGKKRMQVKDFLLGCRMEKGDMLGC</sequence>
<comment type="caution">
    <text evidence="8">The sequence shown here is derived from an EMBL/GenBank/DDBJ whole genome shotgun (WGS) entry which is preliminary data.</text>
</comment>
<reference evidence="8" key="2">
    <citation type="submission" date="2021-04" db="EMBL/GenBank/DDBJ databases">
        <authorList>
            <person name="Gilroy R."/>
        </authorList>
    </citation>
    <scope>NUCLEOTIDE SEQUENCE</scope>
    <source>
        <strain evidence="8">ChiSxjej3B15-24422</strain>
    </source>
</reference>
<evidence type="ECO:0000256" key="2">
    <source>
        <dbReference type="ARBA" id="ARBA00012261"/>
    </source>
</evidence>
<dbReference type="SUPFAM" id="SSF53328">
    <property type="entry name" value="Formyltransferase"/>
    <property type="match status" value="1"/>
</dbReference>
<evidence type="ECO:0000256" key="1">
    <source>
        <dbReference type="ARBA" id="ARBA00010699"/>
    </source>
</evidence>
<feature type="domain" description="Formyl transferase N-terminal" evidence="6">
    <location>
        <begin position="1"/>
        <end position="180"/>
    </location>
</feature>
<dbReference type="InterPro" id="IPR002376">
    <property type="entry name" value="Formyl_transf_N"/>
</dbReference>
<dbReference type="InterPro" id="IPR011034">
    <property type="entry name" value="Formyl_transferase-like_C_sf"/>
</dbReference>
<dbReference type="Gene3D" id="3.40.50.12230">
    <property type="match status" value="1"/>
</dbReference>
<dbReference type="EC" id="2.1.2.9" evidence="2 5"/>
<dbReference type="FunFam" id="3.40.50.12230:FF:000001">
    <property type="entry name" value="Methionyl-tRNA formyltransferase"/>
    <property type="match status" value="1"/>
</dbReference>
<reference evidence="8" key="1">
    <citation type="journal article" date="2021" name="PeerJ">
        <title>Extensive microbial diversity within the chicken gut microbiome revealed by metagenomics and culture.</title>
        <authorList>
            <person name="Gilroy R."/>
            <person name="Ravi A."/>
            <person name="Getino M."/>
            <person name="Pursley I."/>
            <person name="Horton D.L."/>
            <person name="Alikhan N.F."/>
            <person name="Baker D."/>
            <person name="Gharbi K."/>
            <person name="Hall N."/>
            <person name="Watson M."/>
            <person name="Adriaenssens E.M."/>
            <person name="Foster-Nyarko E."/>
            <person name="Jarju S."/>
            <person name="Secka A."/>
            <person name="Antonio M."/>
            <person name="Oren A."/>
            <person name="Chaudhuri R.R."/>
            <person name="La Ragione R."/>
            <person name="Hildebrand F."/>
            <person name="Pallen M.J."/>
        </authorList>
    </citation>
    <scope>NUCLEOTIDE SEQUENCE</scope>
    <source>
        <strain evidence="8">ChiSxjej3B15-24422</strain>
    </source>
</reference>
<protein>
    <recommendedName>
        <fullName evidence="2 5">Methionyl-tRNA formyltransferase</fullName>
        <ecNumber evidence="2 5">2.1.2.9</ecNumber>
    </recommendedName>
</protein>
<dbReference type="PANTHER" id="PTHR11138">
    <property type="entry name" value="METHIONYL-TRNA FORMYLTRANSFERASE"/>
    <property type="match status" value="1"/>
</dbReference>
<dbReference type="Pfam" id="PF00551">
    <property type="entry name" value="Formyl_trans_N"/>
    <property type="match status" value="1"/>
</dbReference>
<evidence type="ECO:0000259" key="7">
    <source>
        <dbReference type="Pfam" id="PF02911"/>
    </source>
</evidence>
<dbReference type="Proteomes" id="UP000824007">
    <property type="component" value="Unassembled WGS sequence"/>
</dbReference>
<proteinExistence type="inferred from homology"/>
<evidence type="ECO:0000259" key="6">
    <source>
        <dbReference type="Pfam" id="PF00551"/>
    </source>
</evidence>
<dbReference type="InterPro" id="IPR036477">
    <property type="entry name" value="Formyl_transf_N_sf"/>
</dbReference>
<dbReference type="HAMAP" id="MF_00182">
    <property type="entry name" value="Formyl_trans"/>
    <property type="match status" value="1"/>
</dbReference>
<dbReference type="InterPro" id="IPR044135">
    <property type="entry name" value="Met-tRNA-FMT_C"/>
</dbReference>
<dbReference type="Pfam" id="PF02911">
    <property type="entry name" value="Formyl_trans_C"/>
    <property type="match status" value="1"/>
</dbReference>
<name>A0A9D1YQH3_9FIRM</name>